<dbReference type="RefSeq" id="WP_407876527.1">
    <property type="nucleotide sequence ID" value="NZ_BTHG01000001.1"/>
</dbReference>
<reference evidence="12 13" key="1">
    <citation type="journal article" date="2024" name="Dis. Aquat. Organ.">
        <title>Francisella sciaenopsi sp. nov. isolated from diseased red drum Sciaenops ocellatus in Florida, USA.</title>
        <authorList>
            <person name="Kawahara M."/>
            <person name="Cody T.T."/>
            <person name="Yanong R.P.E."/>
            <person name="Henderson E."/>
            <person name="Yazdi Z."/>
            <person name="Soto E."/>
        </authorList>
    </citation>
    <scope>NUCLEOTIDE SEQUENCE [LARGE SCALE GENOMIC DNA]</scope>
    <source>
        <strain evidence="12 13">R22-20-7</strain>
    </source>
</reference>
<name>A0ABQ6PC55_9GAMM</name>
<keyword evidence="6" id="KW-0460">Magnesium</keyword>
<feature type="domain" description="Cyclic GMP-AMP synthase DncV-like nucleotidyltransferase" evidence="11">
    <location>
        <begin position="52"/>
        <end position="129"/>
    </location>
</feature>
<organism evidence="12 13">
    <name type="scientific">Francisella sciaenopsi</name>
    <dbReference type="NCBI Taxonomy" id="3055034"/>
    <lineage>
        <taxon>Bacteria</taxon>
        <taxon>Pseudomonadati</taxon>
        <taxon>Pseudomonadota</taxon>
        <taxon>Gammaproteobacteria</taxon>
        <taxon>Thiotrichales</taxon>
        <taxon>Francisellaceae</taxon>
        <taxon>Francisella</taxon>
    </lineage>
</organism>
<evidence type="ECO:0000256" key="1">
    <source>
        <dbReference type="ARBA" id="ARBA00022679"/>
    </source>
</evidence>
<evidence type="ECO:0000256" key="10">
    <source>
        <dbReference type="ARBA" id="ARBA00048304"/>
    </source>
</evidence>
<evidence type="ECO:0000256" key="2">
    <source>
        <dbReference type="ARBA" id="ARBA00022695"/>
    </source>
</evidence>
<evidence type="ECO:0000256" key="6">
    <source>
        <dbReference type="ARBA" id="ARBA00022842"/>
    </source>
</evidence>
<dbReference type="EMBL" id="BTHG01000001">
    <property type="protein sequence ID" value="GMN88612.1"/>
    <property type="molecule type" value="Genomic_DNA"/>
</dbReference>
<keyword evidence="5" id="KW-0067">ATP-binding</keyword>
<evidence type="ECO:0000256" key="9">
    <source>
        <dbReference type="ARBA" id="ARBA00044145"/>
    </source>
</evidence>
<keyword evidence="1" id="KW-0808">Transferase</keyword>
<gene>
    <name evidence="12" type="ORF">fsci_00980</name>
</gene>
<evidence type="ECO:0000256" key="4">
    <source>
        <dbReference type="ARBA" id="ARBA00022741"/>
    </source>
</evidence>
<evidence type="ECO:0000256" key="8">
    <source>
        <dbReference type="ARBA" id="ARBA00023118"/>
    </source>
</evidence>
<proteinExistence type="predicted"/>
<dbReference type="SUPFAM" id="SSF81631">
    <property type="entry name" value="PAP/OAS1 substrate-binding domain"/>
    <property type="match status" value="1"/>
</dbReference>
<evidence type="ECO:0000313" key="12">
    <source>
        <dbReference type="EMBL" id="GMN88612.1"/>
    </source>
</evidence>
<evidence type="ECO:0000256" key="7">
    <source>
        <dbReference type="ARBA" id="ARBA00023080"/>
    </source>
</evidence>
<sequence>MEKNIDKWLSKLYEDIKLGYKDGSDIKSKRTQLLGEVKEKLKGSEYNLVDSFDQGSYALRLGTKPIGSESYDIDVALVFDNIPENEECKKVKKEIFNILNKVHMRQVYYKTPCVTVEYNDGYHIDFAIYKKDSYEDLYLAYGKESSNNQEWKQMDPEGLISHIKEQSNNNELFRQITRLIKYWKKKNYQNLSGEPASIGITLMLVDYFKCFPSSSSNVIEKLLLALKYLKNQNFESYNLPVENYSNIFYKMTTKQADDFKNKLGDFIEALECAIEEDDIKILQKCFGRKDIDVKTESVKPYVTSGLNA</sequence>
<dbReference type="Gene3D" id="1.10.1410.10">
    <property type="match status" value="1"/>
</dbReference>
<keyword evidence="2" id="KW-0548">Nucleotidyltransferase</keyword>
<evidence type="ECO:0000256" key="5">
    <source>
        <dbReference type="ARBA" id="ARBA00022840"/>
    </source>
</evidence>
<keyword evidence="7" id="KW-0546">Nucleotide metabolism</keyword>
<protein>
    <recommendedName>
        <fullName evidence="9">Cyclic GMP-AMP synthase</fullName>
    </recommendedName>
</protein>
<evidence type="ECO:0000259" key="11">
    <source>
        <dbReference type="Pfam" id="PF21654"/>
    </source>
</evidence>
<keyword evidence="4" id="KW-0547">Nucleotide-binding</keyword>
<dbReference type="InterPro" id="IPR048445">
    <property type="entry name" value="DncV-like_NTFase"/>
</dbReference>
<comment type="caution">
    <text evidence="12">The sequence shown here is derived from an EMBL/GenBank/DDBJ whole genome shotgun (WGS) entry which is preliminary data.</text>
</comment>
<keyword evidence="13" id="KW-1185">Reference proteome</keyword>
<evidence type="ECO:0000313" key="13">
    <source>
        <dbReference type="Proteomes" id="UP001628164"/>
    </source>
</evidence>
<evidence type="ECO:0000256" key="3">
    <source>
        <dbReference type="ARBA" id="ARBA00022723"/>
    </source>
</evidence>
<comment type="catalytic activity">
    <reaction evidence="10">
        <text>GTP + ATP = 3',3'-cGAMP + 2 diphosphate</text>
        <dbReference type="Rhea" id="RHEA:35647"/>
        <dbReference type="ChEBI" id="CHEBI:30616"/>
        <dbReference type="ChEBI" id="CHEBI:33019"/>
        <dbReference type="ChEBI" id="CHEBI:37565"/>
        <dbReference type="ChEBI" id="CHEBI:71501"/>
    </reaction>
    <physiologicalReaction direction="left-to-right" evidence="10">
        <dbReference type="Rhea" id="RHEA:35648"/>
    </physiologicalReaction>
</comment>
<keyword evidence="3" id="KW-0479">Metal-binding</keyword>
<dbReference type="Pfam" id="PF21654">
    <property type="entry name" value="DncV-like_NTFase"/>
    <property type="match status" value="1"/>
</dbReference>
<keyword evidence="8" id="KW-0051">Antiviral defense</keyword>
<dbReference type="Proteomes" id="UP001628164">
    <property type="component" value="Unassembled WGS sequence"/>
</dbReference>
<accession>A0ABQ6PC55</accession>